<name>A0AAV7TKM0_PLEWA</name>
<evidence type="ECO:0000313" key="1">
    <source>
        <dbReference type="EMBL" id="KAJ1176760.1"/>
    </source>
</evidence>
<sequence>MGGDKASSTAERETRVFLKEADRRSDLRKRSGMLRYRPVSRAMKSRARSADRTEIAVRTRRFSRVRQRTKITCRGVGGVEI</sequence>
<evidence type="ECO:0000313" key="2">
    <source>
        <dbReference type="Proteomes" id="UP001066276"/>
    </source>
</evidence>
<dbReference type="Proteomes" id="UP001066276">
    <property type="component" value="Chromosome 3_2"/>
</dbReference>
<organism evidence="1 2">
    <name type="scientific">Pleurodeles waltl</name>
    <name type="common">Iberian ribbed newt</name>
    <dbReference type="NCBI Taxonomy" id="8319"/>
    <lineage>
        <taxon>Eukaryota</taxon>
        <taxon>Metazoa</taxon>
        <taxon>Chordata</taxon>
        <taxon>Craniata</taxon>
        <taxon>Vertebrata</taxon>
        <taxon>Euteleostomi</taxon>
        <taxon>Amphibia</taxon>
        <taxon>Batrachia</taxon>
        <taxon>Caudata</taxon>
        <taxon>Salamandroidea</taxon>
        <taxon>Salamandridae</taxon>
        <taxon>Pleurodelinae</taxon>
        <taxon>Pleurodeles</taxon>
    </lineage>
</organism>
<accession>A0AAV7TKM0</accession>
<reference evidence="1" key="1">
    <citation type="journal article" date="2022" name="bioRxiv">
        <title>Sequencing and chromosome-scale assembly of the giantPleurodeles waltlgenome.</title>
        <authorList>
            <person name="Brown T."/>
            <person name="Elewa A."/>
            <person name="Iarovenko S."/>
            <person name="Subramanian E."/>
            <person name="Araus A.J."/>
            <person name="Petzold A."/>
            <person name="Susuki M."/>
            <person name="Suzuki K.-i.T."/>
            <person name="Hayashi T."/>
            <person name="Toyoda A."/>
            <person name="Oliveira C."/>
            <person name="Osipova E."/>
            <person name="Leigh N.D."/>
            <person name="Simon A."/>
            <person name="Yun M.H."/>
        </authorList>
    </citation>
    <scope>NUCLEOTIDE SEQUENCE</scope>
    <source>
        <strain evidence="1">20211129_DDA</strain>
        <tissue evidence="1">Liver</tissue>
    </source>
</reference>
<keyword evidence="2" id="KW-1185">Reference proteome</keyword>
<dbReference type="AlphaFoldDB" id="A0AAV7TKM0"/>
<proteinExistence type="predicted"/>
<gene>
    <name evidence="1" type="ORF">NDU88_002027</name>
</gene>
<comment type="caution">
    <text evidence="1">The sequence shown here is derived from an EMBL/GenBank/DDBJ whole genome shotgun (WGS) entry which is preliminary data.</text>
</comment>
<dbReference type="EMBL" id="JANPWB010000006">
    <property type="protein sequence ID" value="KAJ1176760.1"/>
    <property type="molecule type" value="Genomic_DNA"/>
</dbReference>
<protein>
    <submittedName>
        <fullName evidence="1">Uncharacterized protein</fullName>
    </submittedName>
</protein>